<evidence type="ECO:0000313" key="2">
    <source>
        <dbReference type="EMBL" id="MDQ0368614.1"/>
    </source>
</evidence>
<dbReference type="RefSeq" id="WP_307243274.1">
    <property type="nucleotide sequence ID" value="NZ_JAUSUZ010000001.1"/>
</dbReference>
<evidence type="ECO:0000256" key="1">
    <source>
        <dbReference type="SAM" id="MobiDB-lite"/>
    </source>
</evidence>
<dbReference type="AlphaFoldDB" id="A0AAE4AZN2"/>
<keyword evidence="3" id="KW-1185">Reference proteome</keyword>
<feature type="region of interest" description="Disordered" evidence="1">
    <location>
        <begin position="350"/>
        <end position="385"/>
    </location>
</feature>
<dbReference type="EMBL" id="JAUSUZ010000001">
    <property type="protein sequence ID" value="MDQ0368614.1"/>
    <property type="molecule type" value="Genomic_DNA"/>
</dbReference>
<sequence>MAESPPYRPMLIPGLTRAWRDETTLQLGTGTRRGIVLAPAPSAVGELLDLVDGTRSESTLLRHAHRLGLTEEEARALLTVLHEAGLLFGAHHFLPARLTAEIRSRLSGEAASIALGDAAPVDNPARVLRRRYAAGVAITGPGPAAGPIAVALAQAGVGRVHADLTGPVLASDRAGGAVVDDDHRPGTAVEHEGRTGAVTAGGGRARAVRAAIARVAPDVRTGPVPRGRATLVIQLGLDRPAPVLAAGFAQRRQAHLLVGARDGTMVIGPLVPAAGVPCLRCLDLHRRDRDPAWPALAAQLVPRPGDDPPAGGAATVLAAAAYAAEQVLAHLDGGIPETVGAATEIAGPSRMRRRRWTQHPSCDCGRRHRRSPRFRPGTFTDGQAQ</sequence>
<proteinExistence type="predicted"/>
<gene>
    <name evidence="2" type="ORF">J2S42_005283</name>
</gene>
<accession>A0AAE4AZN2</accession>
<organism evidence="2 3">
    <name type="scientific">Catenuloplanes indicus</name>
    <dbReference type="NCBI Taxonomy" id="137267"/>
    <lineage>
        <taxon>Bacteria</taxon>
        <taxon>Bacillati</taxon>
        <taxon>Actinomycetota</taxon>
        <taxon>Actinomycetes</taxon>
        <taxon>Micromonosporales</taxon>
        <taxon>Micromonosporaceae</taxon>
        <taxon>Catenuloplanes</taxon>
    </lineage>
</organism>
<comment type="caution">
    <text evidence="2">The sequence shown here is derived from an EMBL/GenBank/DDBJ whole genome shotgun (WGS) entry which is preliminary data.</text>
</comment>
<reference evidence="2 3" key="1">
    <citation type="submission" date="2023-07" db="EMBL/GenBank/DDBJ databases">
        <title>Sequencing the genomes of 1000 actinobacteria strains.</title>
        <authorList>
            <person name="Klenk H.-P."/>
        </authorList>
    </citation>
    <scope>NUCLEOTIDE SEQUENCE [LARGE SCALE GENOMIC DNA]</scope>
    <source>
        <strain evidence="2 3">DSM 44709</strain>
    </source>
</reference>
<dbReference type="Gene3D" id="3.40.50.720">
    <property type="entry name" value="NAD(P)-binding Rossmann-like Domain"/>
    <property type="match status" value="1"/>
</dbReference>
<evidence type="ECO:0000313" key="3">
    <source>
        <dbReference type="Proteomes" id="UP001240236"/>
    </source>
</evidence>
<protein>
    <recommendedName>
        <fullName evidence="4">Bacteriocin biosynthesis cyclodehydratase domain-containing protein</fullName>
    </recommendedName>
</protein>
<evidence type="ECO:0008006" key="4">
    <source>
        <dbReference type="Google" id="ProtNLM"/>
    </source>
</evidence>
<dbReference type="Proteomes" id="UP001240236">
    <property type="component" value="Unassembled WGS sequence"/>
</dbReference>
<name>A0AAE4AZN2_9ACTN</name>